<gene>
    <name evidence="2" type="ORF">SAMN05421538_101263</name>
</gene>
<keyword evidence="1" id="KW-0812">Transmembrane</keyword>
<evidence type="ECO:0000313" key="3">
    <source>
        <dbReference type="Proteomes" id="UP000199344"/>
    </source>
</evidence>
<name>A0A1G6TE94_9RHOB</name>
<evidence type="ECO:0000256" key="1">
    <source>
        <dbReference type="SAM" id="Phobius"/>
    </source>
</evidence>
<feature type="transmembrane region" description="Helical" evidence="1">
    <location>
        <begin position="26"/>
        <end position="51"/>
    </location>
</feature>
<dbReference type="STRING" id="591205.SAMN05421538_101263"/>
<dbReference type="Proteomes" id="UP000199344">
    <property type="component" value="Unassembled WGS sequence"/>
</dbReference>
<evidence type="ECO:0000313" key="2">
    <source>
        <dbReference type="EMBL" id="SDD27472.1"/>
    </source>
</evidence>
<feature type="transmembrane region" description="Helical" evidence="1">
    <location>
        <begin position="63"/>
        <end position="84"/>
    </location>
</feature>
<reference evidence="2 3" key="1">
    <citation type="submission" date="2016-10" db="EMBL/GenBank/DDBJ databases">
        <authorList>
            <person name="de Groot N.N."/>
        </authorList>
    </citation>
    <scope>NUCLEOTIDE SEQUENCE [LARGE SCALE GENOMIC DNA]</scope>
    <source>
        <strain evidence="2 3">DSM 22220</strain>
    </source>
</reference>
<keyword evidence="3" id="KW-1185">Reference proteome</keyword>
<sequence length="97" mass="10986">MMILASNLIIALWCYGAIYPTMRPRTLAALIRGDLLMTSLALCMAGALFAGTGTRFDMLLFRVNWFCFALLTLAVIEAPLFMWFCRRYGIELKGERP</sequence>
<dbReference type="AlphaFoldDB" id="A0A1G6TE94"/>
<keyword evidence="1" id="KW-1133">Transmembrane helix</keyword>
<organism evidence="2 3">
    <name type="scientific">Paracoccus isoporae</name>
    <dbReference type="NCBI Taxonomy" id="591205"/>
    <lineage>
        <taxon>Bacteria</taxon>
        <taxon>Pseudomonadati</taxon>
        <taxon>Pseudomonadota</taxon>
        <taxon>Alphaproteobacteria</taxon>
        <taxon>Rhodobacterales</taxon>
        <taxon>Paracoccaceae</taxon>
        <taxon>Paracoccus</taxon>
    </lineage>
</organism>
<proteinExistence type="predicted"/>
<accession>A0A1G6TE94</accession>
<protein>
    <submittedName>
        <fullName evidence="2">Uncharacterized protein</fullName>
    </submittedName>
</protein>
<keyword evidence="1" id="KW-0472">Membrane</keyword>
<dbReference type="EMBL" id="FNAH01000001">
    <property type="protein sequence ID" value="SDD27472.1"/>
    <property type="molecule type" value="Genomic_DNA"/>
</dbReference>